<reference evidence="2 3" key="1">
    <citation type="journal article" date="2011" name="J. Bacteriol.">
        <title>Complete genome sequence of the type strain Cupriavidus necator N-1.</title>
        <authorList>
            <person name="Poehlein A."/>
            <person name="Kusian B."/>
            <person name="Friedrich B."/>
            <person name="Daniel R."/>
            <person name="Bowien B."/>
        </authorList>
    </citation>
    <scope>NUCLEOTIDE SEQUENCE [LARGE SCALE GENOMIC DNA]</scope>
    <source>
        <strain evidence="3">ATCC 43291 / DSM 13513 / CCUG 52238 / LMG 8453 / N-1</strain>
    </source>
</reference>
<protein>
    <recommendedName>
        <fullName evidence="4">Holin</fullName>
    </recommendedName>
</protein>
<dbReference type="EMBL" id="CP002877">
    <property type="protein sequence ID" value="AEI76708.1"/>
    <property type="molecule type" value="Genomic_DNA"/>
</dbReference>
<organism evidence="2 3">
    <name type="scientific">Cupriavidus necator (strain ATCC 43291 / DSM 13513 / CCUG 52238 / LMG 8453 / N-1)</name>
    <name type="common">Ralstonia eutropha</name>
    <dbReference type="NCBI Taxonomy" id="1042878"/>
    <lineage>
        <taxon>Bacteria</taxon>
        <taxon>Pseudomonadati</taxon>
        <taxon>Pseudomonadota</taxon>
        <taxon>Betaproteobacteria</taxon>
        <taxon>Burkholderiales</taxon>
        <taxon>Burkholderiaceae</taxon>
        <taxon>Cupriavidus</taxon>
    </lineage>
</organism>
<name>G0ES90_CUPNN</name>
<evidence type="ECO:0000256" key="1">
    <source>
        <dbReference type="SAM" id="Phobius"/>
    </source>
</evidence>
<keyword evidence="1" id="KW-0472">Membrane</keyword>
<dbReference type="KEGG" id="cnc:CNE_1c13590"/>
<dbReference type="HOGENOM" id="CLU_2616058_0_0_4"/>
<evidence type="ECO:0008006" key="4">
    <source>
        <dbReference type="Google" id="ProtNLM"/>
    </source>
</evidence>
<sequence>MELIEEAKKQFPRLWSVRLSLLAGFLSSLEAGADMYLTGKPAMAAIAAALVAFAAAFSRIVAQPALKDLIDADKGAAE</sequence>
<evidence type="ECO:0000313" key="2">
    <source>
        <dbReference type="EMBL" id="AEI76708.1"/>
    </source>
</evidence>
<dbReference type="Proteomes" id="UP000006798">
    <property type="component" value="Chromosome 1"/>
</dbReference>
<gene>
    <name evidence="2" type="ordered locus">CNE_1c13590</name>
</gene>
<keyword evidence="1" id="KW-0812">Transmembrane</keyword>
<accession>G0ES90</accession>
<dbReference type="AlphaFoldDB" id="G0ES90"/>
<proteinExistence type="predicted"/>
<feature type="transmembrane region" description="Helical" evidence="1">
    <location>
        <begin position="43"/>
        <end position="62"/>
    </location>
</feature>
<dbReference type="RefSeq" id="WP_013956352.1">
    <property type="nucleotide sequence ID" value="NC_015726.1"/>
</dbReference>
<keyword evidence="1" id="KW-1133">Transmembrane helix</keyword>
<dbReference type="InterPro" id="IPR057700">
    <property type="entry name" value="DUF7940"/>
</dbReference>
<dbReference type="GeneID" id="34308405"/>
<evidence type="ECO:0000313" key="3">
    <source>
        <dbReference type="Proteomes" id="UP000006798"/>
    </source>
</evidence>
<dbReference type="Pfam" id="PF25612">
    <property type="entry name" value="DUF7940"/>
    <property type="match status" value="1"/>
</dbReference>